<dbReference type="Pfam" id="PF05380">
    <property type="entry name" value="Peptidase_A17"/>
    <property type="match status" value="1"/>
</dbReference>
<proteinExistence type="predicted"/>
<protein>
    <recommendedName>
        <fullName evidence="1">Integrase zinc-binding domain-containing protein</fullName>
    </recommendedName>
</protein>
<dbReference type="InterPro" id="IPR041588">
    <property type="entry name" value="Integrase_H2C2"/>
</dbReference>
<dbReference type="InterPro" id="IPR036397">
    <property type="entry name" value="RNaseH_sf"/>
</dbReference>
<dbReference type="PANTHER" id="PTHR47331">
    <property type="entry name" value="PHD-TYPE DOMAIN-CONTAINING PROTEIN"/>
    <property type="match status" value="1"/>
</dbReference>
<reference evidence="2 3" key="1">
    <citation type="submission" date="2022-01" db="EMBL/GenBank/DDBJ databases">
        <title>A chromosomal length assembly of Cordylochernes scorpioides.</title>
        <authorList>
            <person name="Zeh D."/>
            <person name="Zeh J."/>
        </authorList>
    </citation>
    <scope>NUCLEOTIDE SEQUENCE [LARGE SCALE GENOMIC DNA]</scope>
    <source>
        <strain evidence="2">IN4F17</strain>
        <tissue evidence="2">Whole Body</tissue>
    </source>
</reference>
<evidence type="ECO:0000313" key="2">
    <source>
        <dbReference type="EMBL" id="UYV66693.1"/>
    </source>
</evidence>
<evidence type="ECO:0000259" key="1">
    <source>
        <dbReference type="Pfam" id="PF17921"/>
    </source>
</evidence>
<accession>A0ABY6KD38</accession>
<evidence type="ECO:0000313" key="3">
    <source>
        <dbReference type="Proteomes" id="UP001235939"/>
    </source>
</evidence>
<feature type="domain" description="Integrase zinc-binding" evidence="1">
    <location>
        <begin position="176"/>
        <end position="224"/>
    </location>
</feature>
<dbReference type="Pfam" id="PF17921">
    <property type="entry name" value="Integrase_H2C2"/>
    <property type="match status" value="1"/>
</dbReference>
<keyword evidence="3" id="KW-1185">Reference proteome</keyword>
<name>A0ABY6KD38_9ARAC</name>
<dbReference type="SUPFAM" id="SSF53098">
    <property type="entry name" value="Ribonuclease H-like"/>
    <property type="match status" value="1"/>
</dbReference>
<sequence>MPQDWNIERSAILDPETNDGKVEVSLLAAKTRIAPCKNCTLPILELCAALLLSQLYKSLVESLKLNFSGIYLWSDSQIALCWISRLSAEKRIKGQLNTEEINRAILTIVRIAQDSEFNHEIHFLNEIKFQNKNRLLDLGPFLDNAWLLRLGDRIGRSDRQSDRKYPLILLKLNHVKTLIIQEYHRKYHHAGSQIGLSLIRDRYWILGGRDIVRRVIRTYLTCFKLGAQRAVRIMGDLPPDRINPSRPFIKTGVDLEGPFFSKPSLIICKSLFNTYIVICICFSVKAIHLEIVTSFSTNSFICALRRFISRRGKPSDIYSDNDVPAESEEFATLLFQIEACLNSRPLVELSPDPSDLQALTPIHFLIGTSMIDIPEVRSNIEINLTWRQNERHVLDKMVKGIYK</sequence>
<dbReference type="Gene3D" id="3.30.420.10">
    <property type="entry name" value="Ribonuclease H-like superfamily/Ribonuclease H"/>
    <property type="match status" value="1"/>
</dbReference>
<gene>
    <name evidence="2" type="ORF">LAZ67_4002592</name>
</gene>
<dbReference type="InterPro" id="IPR008042">
    <property type="entry name" value="Retrotrans_Pao"/>
</dbReference>
<dbReference type="InterPro" id="IPR012337">
    <property type="entry name" value="RNaseH-like_sf"/>
</dbReference>
<organism evidence="2 3">
    <name type="scientific">Cordylochernes scorpioides</name>
    <dbReference type="NCBI Taxonomy" id="51811"/>
    <lineage>
        <taxon>Eukaryota</taxon>
        <taxon>Metazoa</taxon>
        <taxon>Ecdysozoa</taxon>
        <taxon>Arthropoda</taxon>
        <taxon>Chelicerata</taxon>
        <taxon>Arachnida</taxon>
        <taxon>Pseudoscorpiones</taxon>
        <taxon>Cheliferoidea</taxon>
        <taxon>Chernetidae</taxon>
        <taxon>Cordylochernes</taxon>
    </lineage>
</organism>
<dbReference type="EMBL" id="CP092866">
    <property type="protein sequence ID" value="UYV66693.1"/>
    <property type="molecule type" value="Genomic_DNA"/>
</dbReference>
<dbReference type="Proteomes" id="UP001235939">
    <property type="component" value="Chromosome 04"/>
</dbReference>